<reference evidence="2" key="1">
    <citation type="journal article" date="2019" name="Int. J. Syst. Evol. Microbiol.">
        <title>The Global Catalogue of Microorganisms (GCM) 10K type strain sequencing project: providing services to taxonomists for standard genome sequencing and annotation.</title>
        <authorList>
            <consortium name="The Broad Institute Genomics Platform"/>
            <consortium name="The Broad Institute Genome Sequencing Center for Infectious Disease"/>
            <person name="Wu L."/>
            <person name="Ma J."/>
        </authorList>
    </citation>
    <scope>NUCLEOTIDE SEQUENCE [LARGE SCALE GENOMIC DNA]</scope>
    <source>
        <strain evidence="2">CCUG 61696</strain>
    </source>
</reference>
<name>A0ABW3ZBL3_9HYPH</name>
<organism evidence="1 2">
    <name type="scientific">Methylopila musalis</name>
    <dbReference type="NCBI Taxonomy" id="1134781"/>
    <lineage>
        <taxon>Bacteria</taxon>
        <taxon>Pseudomonadati</taxon>
        <taxon>Pseudomonadota</taxon>
        <taxon>Alphaproteobacteria</taxon>
        <taxon>Hyphomicrobiales</taxon>
        <taxon>Methylopilaceae</taxon>
        <taxon>Methylopila</taxon>
    </lineage>
</organism>
<dbReference type="Pfam" id="PF04134">
    <property type="entry name" value="DCC1-like"/>
    <property type="match status" value="1"/>
</dbReference>
<comment type="caution">
    <text evidence="1">The sequence shown here is derived from an EMBL/GenBank/DDBJ whole genome shotgun (WGS) entry which is preliminary data.</text>
</comment>
<dbReference type="InterPro" id="IPR052927">
    <property type="entry name" value="DCC_oxidoreductase"/>
</dbReference>
<dbReference type="RefSeq" id="WP_378777396.1">
    <property type="nucleotide sequence ID" value="NZ_JBHTMX010000287.1"/>
</dbReference>
<dbReference type="InterPro" id="IPR007263">
    <property type="entry name" value="DCC1-like"/>
</dbReference>
<dbReference type="Proteomes" id="UP001597171">
    <property type="component" value="Unassembled WGS sequence"/>
</dbReference>
<evidence type="ECO:0000313" key="2">
    <source>
        <dbReference type="Proteomes" id="UP001597171"/>
    </source>
</evidence>
<dbReference type="PANTHER" id="PTHR33639:SF2">
    <property type="entry name" value="DUF393 DOMAIN-CONTAINING PROTEIN"/>
    <property type="match status" value="1"/>
</dbReference>
<dbReference type="PANTHER" id="PTHR33639">
    <property type="entry name" value="THIOL-DISULFIDE OXIDOREDUCTASE DCC"/>
    <property type="match status" value="1"/>
</dbReference>
<dbReference type="EMBL" id="JBHTMX010000287">
    <property type="protein sequence ID" value="MFD1333653.1"/>
    <property type="molecule type" value="Genomic_DNA"/>
</dbReference>
<sequence length="127" mass="14220">MSAAVVLYDGACGLCSRSVRFAQRRQRDRALSFVAMQSPEGRGLAARHGVDPDGPDTFLLIADGRAFERSDAALAVLRRLRGPVRGLRILRFAPKPLRDWLYDRVARNRRLFFGRETVCALPPADRP</sequence>
<gene>
    <name evidence="1" type="ORF">ACFQ4O_16745</name>
</gene>
<proteinExistence type="predicted"/>
<accession>A0ABW3ZBL3</accession>
<protein>
    <submittedName>
        <fullName evidence="1">Thiol-disulfide oxidoreductase DCC family protein</fullName>
    </submittedName>
</protein>
<evidence type="ECO:0000313" key="1">
    <source>
        <dbReference type="EMBL" id="MFD1333653.1"/>
    </source>
</evidence>
<keyword evidence="2" id="KW-1185">Reference proteome</keyword>